<dbReference type="EMBL" id="NOKA02000003">
    <property type="protein sequence ID" value="RDY32558.1"/>
    <property type="molecule type" value="Genomic_DNA"/>
</dbReference>
<proteinExistence type="predicted"/>
<dbReference type="Proteomes" id="UP000247523">
    <property type="component" value="Unassembled WGS sequence"/>
</dbReference>
<comment type="catalytic activity">
    <reaction evidence="1">
        <text>ATP + protein L-histidine = ADP + protein N-phospho-L-histidine.</text>
        <dbReference type="EC" id="2.7.13.3"/>
    </reaction>
</comment>
<dbReference type="InterPro" id="IPR011495">
    <property type="entry name" value="Sig_transdc_His_kin_sub2_dim/P"/>
</dbReference>
<dbReference type="InterPro" id="IPR022066">
    <property type="entry name" value="PdtaS_GAF"/>
</dbReference>
<dbReference type="PROSITE" id="PS50109">
    <property type="entry name" value="HIS_KIN"/>
    <property type="match status" value="1"/>
</dbReference>
<comment type="caution">
    <text evidence="10">The sequence shown here is derived from an EMBL/GenBank/DDBJ whole genome shotgun (WGS) entry which is preliminary data.</text>
</comment>
<dbReference type="Pfam" id="PF02518">
    <property type="entry name" value="HATPase_c"/>
    <property type="match status" value="1"/>
</dbReference>
<dbReference type="Pfam" id="PF12282">
    <property type="entry name" value="GAF_PdtaS"/>
    <property type="match status" value="1"/>
</dbReference>
<dbReference type="OrthoDB" id="9767435at2"/>
<evidence type="ECO:0000256" key="1">
    <source>
        <dbReference type="ARBA" id="ARBA00000085"/>
    </source>
</evidence>
<evidence type="ECO:0000313" key="12">
    <source>
        <dbReference type="Proteomes" id="UP000216411"/>
    </source>
</evidence>
<feature type="domain" description="Histidine kinase" evidence="9">
    <location>
        <begin position="274"/>
        <end position="466"/>
    </location>
</feature>
<keyword evidence="5" id="KW-0547">Nucleotide-binding</keyword>
<dbReference type="InterPro" id="IPR003594">
    <property type="entry name" value="HATPase_dom"/>
</dbReference>
<accession>A0A255I6C9</accession>
<dbReference type="PANTHER" id="PTHR41523:SF8">
    <property type="entry name" value="ETHYLENE RESPONSE SENSOR PROTEIN"/>
    <property type="match status" value="1"/>
</dbReference>
<dbReference type="SUPFAM" id="SSF55874">
    <property type="entry name" value="ATPase domain of HSP90 chaperone/DNA topoisomerase II/histidine kinase"/>
    <property type="match status" value="1"/>
</dbReference>
<dbReference type="PANTHER" id="PTHR41523">
    <property type="entry name" value="TWO-COMPONENT SYSTEM SENSOR PROTEIN"/>
    <property type="match status" value="1"/>
</dbReference>
<dbReference type="GO" id="GO:0004673">
    <property type="term" value="F:protein histidine kinase activity"/>
    <property type="evidence" value="ECO:0007669"/>
    <property type="project" value="UniProtKB-EC"/>
</dbReference>
<dbReference type="Pfam" id="PF07568">
    <property type="entry name" value="HisKA_2"/>
    <property type="match status" value="1"/>
</dbReference>
<evidence type="ECO:0000256" key="8">
    <source>
        <dbReference type="ARBA" id="ARBA00023012"/>
    </source>
</evidence>
<reference evidence="11 12" key="1">
    <citation type="journal article" date="2017" name="Genome Announc.">
        <title>Draft Genome Sequence of a Sporulating and Motile Strain of Lachnotalea glycerini Isolated from Water in Quebec City, Canada.</title>
        <authorList>
            <person name="Maheux A.F."/>
            <person name="Boudreau D.K."/>
            <person name="Berube E."/>
            <person name="Boissinot M."/>
            <person name="Raymond F."/>
            <person name="Brodeur S."/>
            <person name="Corbeil J."/>
            <person name="Isabel S."/>
            <person name="Omar R.F."/>
            <person name="Bergeron M.G."/>
        </authorList>
    </citation>
    <scope>NUCLEOTIDE SEQUENCE [LARGE SCALE GENOMIC DNA]</scope>
    <source>
        <strain evidence="11 12">CCRI-19302</strain>
    </source>
</reference>
<keyword evidence="12" id="KW-1185">Reference proteome</keyword>
<gene>
    <name evidence="10" type="ORF">C8E03_102373</name>
    <name evidence="11" type="ORF">CG710_003770</name>
</gene>
<keyword evidence="7" id="KW-0067">ATP-binding</keyword>
<dbReference type="InterPro" id="IPR036890">
    <property type="entry name" value="HATPase_C_sf"/>
</dbReference>
<dbReference type="Gene3D" id="3.30.450.20">
    <property type="entry name" value="PAS domain"/>
    <property type="match status" value="1"/>
</dbReference>
<sequence>MDRIEELCRQYTDLSDDEIMNIRMMSNMLQPLANLEDADVFIDSPCRNGDAIVLAEAKPSGVPSSYQGSVVGMLAKRENEPAVARTLSLGISTKHMKALTQESNHVIQSVEPIIRGERTIGVLISERRVDEQYLASRRLHLSKNSFEKMADVLTNIENNNAWLTECIEEGLLLINKERTVIFRNSVAKDLYKNLGYVEDVLGQIYDNICLVVPEYQNERSKDSSVETTIGKHTLCIRHVKLDREELELAVVIRDMTWIREQEKELILKSVVVKEMHHRVKNNLQTVASLLRIQSRHCDNELTRLVLGETMERILAISATHQLLAQNGVDQVNIKEVLQTICNNTLRYNASPGFDIDLTIEGDDFEVDSDVSTSVALIVNELLQNSLKYAFTKKSSGKVKVIVTYGVLYSEISIVDDGIGFNVNSIRRESLGLNIVKSLVKDRLNGSIEIKSSKDGTFVSFQFLNQIMESASVT</sequence>
<evidence type="ECO:0000313" key="11">
    <source>
        <dbReference type="EMBL" id="RDY32558.1"/>
    </source>
</evidence>
<dbReference type="SMART" id="SM00387">
    <property type="entry name" value="HATPase_c"/>
    <property type="match status" value="1"/>
</dbReference>
<dbReference type="InterPro" id="IPR038424">
    <property type="entry name" value="H_kinase_PdtaS_GAF_sf"/>
</dbReference>
<evidence type="ECO:0000313" key="13">
    <source>
        <dbReference type="Proteomes" id="UP000247523"/>
    </source>
</evidence>
<reference evidence="10 13" key="2">
    <citation type="submission" date="2018-05" db="EMBL/GenBank/DDBJ databases">
        <title>Genomic Encyclopedia of Type Strains, Phase IV (KMG-IV): sequencing the most valuable type-strain genomes for metagenomic binning, comparative biology and taxonomic classification.</title>
        <authorList>
            <person name="Goeker M."/>
        </authorList>
    </citation>
    <scope>NUCLEOTIDE SEQUENCE [LARGE SCALE GENOMIC DNA]</scope>
    <source>
        <strain evidence="10 13">DSM 28816</strain>
    </source>
</reference>
<dbReference type="SMART" id="SM00911">
    <property type="entry name" value="HWE_HK"/>
    <property type="match status" value="1"/>
</dbReference>
<evidence type="ECO:0000313" key="10">
    <source>
        <dbReference type="EMBL" id="PXV93602.1"/>
    </source>
</evidence>
<keyword evidence="8" id="KW-0902">Two-component regulatory system</keyword>
<dbReference type="Gene3D" id="3.30.565.10">
    <property type="entry name" value="Histidine kinase-like ATPase, C-terminal domain"/>
    <property type="match status" value="1"/>
</dbReference>
<name>A0A255I6C9_9FIRM</name>
<keyword evidence="4" id="KW-0808">Transferase</keyword>
<protein>
    <recommendedName>
        <fullName evidence="2">histidine kinase</fullName>
        <ecNumber evidence="2">2.7.13.3</ecNumber>
    </recommendedName>
</protein>
<dbReference type="Gene3D" id="3.30.450.280">
    <property type="entry name" value="GAF domain"/>
    <property type="match status" value="1"/>
</dbReference>
<evidence type="ECO:0000259" key="9">
    <source>
        <dbReference type="PROSITE" id="PS50109"/>
    </source>
</evidence>
<keyword evidence="6 10" id="KW-0418">Kinase</keyword>
<evidence type="ECO:0000256" key="6">
    <source>
        <dbReference type="ARBA" id="ARBA00022777"/>
    </source>
</evidence>
<dbReference type="EC" id="2.7.13.3" evidence="2"/>
<dbReference type="InterPro" id="IPR011102">
    <property type="entry name" value="Sig_transdc_His_kinase_HWE"/>
</dbReference>
<keyword evidence="3" id="KW-0597">Phosphoprotein</keyword>
<dbReference type="GO" id="GO:0000160">
    <property type="term" value="P:phosphorelay signal transduction system"/>
    <property type="evidence" value="ECO:0007669"/>
    <property type="project" value="UniProtKB-KW"/>
</dbReference>
<organism evidence="10 13">
    <name type="scientific">Lachnotalea glycerini</name>
    <dbReference type="NCBI Taxonomy" id="1763509"/>
    <lineage>
        <taxon>Bacteria</taxon>
        <taxon>Bacillati</taxon>
        <taxon>Bacillota</taxon>
        <taxon>Clostridia</taxon>
        <taxon>Lachnospirales</taxon>
        <taxon>Lachnospiraceae</taxon>
        <taxon>Lachnotalea</taxon>
    </lineage>
</organism>
<dbReference type="InterPro" id="IPR005467">
    <property type="entry name" value="His_kinase_dom"/>
</dbReference>
<dbReference type="RefSeq" id="WP_094379522.1">
    <property type="nucleotide sequence ID" value="NZ_NOKA02000003.1"/>
</dbReference>
<evidence type="ECO:0000256" key="7">
    <source>
        <dbReference type="ARBA" id="ARBA00022840"/>
    </source>
</evidence>
<evidence type="ECO:0000256" key="2">
    <source>
        <dbReference type="ARBA" id="ARBA00012438"/>
    </source>
</evidence>
<dbReference type="GO" id="GO:0005524">
    <property type="term" value="F:ATP binding"/>
    <property type="evidence" value="ECO:0007669"/>
    <property type="project" value="UniProtKB-KW"/>
</dbReference>
<dbReference type="EMBL" id="QICS01000002">
    <property type="protein sequence ID" value="PXV93602.1"/>
    <property type="molecule type" value="Genomic_DNA"/>
</dbReference>
<evidence type="ECO:0000256" key="3">
    <source>
        <dbReference type="ARBA" id="ARBA00022553"/>
    </source>
</evidence>
<reference evidence="11" key="3">
    <citation type="submission" date="2018-07" db="EMBL/GenBank/DDBJ databases">
        <authorList>
            <person name="Quirk P.G."/>
            <person name="Krulwich T.A."/>
        </authorList>
    </citation>
    <scope>NUCLEOTIDE SEQUENCE</scope>
    <source>
        <strain evidence="11">CCRI-19302</strain>
    </source>
</reference>
<dbReference type="Proteomes" id="UP000216411">
    <property type="component" value="Unassembled WGS sequence"/>
</dbReference>
<dbReference type="AlphaFoldDB" id="A0A255I6C9"/>
<evidence type="ECO:0000256" key="4">
    <source>
        <dbReference type="ARBA" id="ARBA00022679"/>
    </source>
</evidence>
<evidence type="ECO:0000256" key="5">
    <source>
        <dbReference type="ARBA" id="ARBA00022741"/>
    </source>
</evidence>